<keyword evidence="3" id="KW-1185">Reference proteome</keyword>
<feature type="compositionally biased region" description="Acidic residues" evidence="1">
    <location>
        <begin position="530"/>
        <end position="544"/>
    </location>
</feature>
<feature type="region of interest" description="Disordered" evidence="1">
    <location>
        <begin position="420"/>
        <end position="580"/>
    </location>
</feature>
<evidence type="ECO:0000313" key="3">
    <source>
        <dbReference type="Proteomes" id="UP000241890"/>
    </source>
</evidence>
<name>A0A2R5GU58_9STRA</name>
<dbReference type="AlphaFoldDB" id="A0A2R5GU58"/>
<dbReference type="Proteomes" id="UP000241890">
    <property type="component" value="Unassembled WGS sequence"/>
</dbReference>
<proteinExistence type="predicted"/>
<feature type="compositionally biased region" description="Basic and acidic residues" evidence="1">
    <location>
        <begin position="753"/>
        <end position="773"/>
    </location>
</feature>
<sequence>MATLVEPFAPGLNKRAVPMVPAYEEVAAMEELMAKSRDPTKTCPGLTERIDNMLSDGELSALVMLAEAQCLRRDKGDQMLELHAALMIVAFRACKIVGSLTAARCHEVGKHIACAVLAVEARIPPSAVPDAAPFGALTNLEAYASFHEGVVAGILDLVKDVTNYHRYGPADGTIGTSAVRKVLSVLDLYFSRKTFSALANMMISNKDLVGFLFGECLERDCFAMQVLWKMMRYQVTCGFEPISIFERCDFESLPLKSQIGYFVFVPANEVSAMQKFLELSLFEMEHFAETCKVELIARKALMAVGSFLSVQEVEVWVESDLVADKLAPLRSNMKSNLQPDDMVLAVRVICECVKIKKDIRLLSRAQELAAICMANPAAFANLMETIACVDVLIVQHETVAAKTSRPKVFAPSDGYPNLRSMFSSPEASASAKVSTPEQLREVPSPNATHRRNLNAEFEDDAPATPASRADVVEDDSSASGTDGLQPLMSTAEEEEDEWMEHAAVADDSSDEEGVEIRAAQSPESPHSWVDEQDDERDDEQEAEQEAERKAKQEAELKAKQEAERKAKQEAELKAKQEAELKAKQETELKAKQEAELKAKQEAELKAKQEAERKAKQEAELKAKQAAERKAKQEAELKTKQKAELELKLIDELAKRTAELSKKEAELKEKRKDVVEAKLMAALVKQATELNNRKAEVETMLKVELAKLNGDPEATRMANQETELAKRKAEVEKMLNAELAKLNACIEATGTAKQETEREELAKQEAEREAEFAKQKATQDAMQRTAELAKLKADQAAKEQAEQEAKRKAEQEAKLKAAQEAKRKAEQEAKQEEDLRAQLLRTQPEPSPQQSPKAEQQQSPKAEQQQSPKAQQQQSPKAQQQQSPKAQ</sequence>
<reference evidence="2 3" key="1">
    <citation type="submission" date="2017-12" db="EMBL/GenBank/DDBJ databases">
        <title>Sequencing, de novo assembly and annotation of complete genome of a new Thraustochytrid species, strain FCC1311.</title>
        <authorList>
            <person name="Sedici K."/>
            <person name="Godart F."/>
            <person name="Aiese Cigliano R."/>
            <person name="Sanseverino W."/>
            <person name="Barakat M."/>
            <person name="Ortet P."/>
            <person name="Marechal E."/>
            <person name="Cagnac O."/>
            <person name="Amato A."/>
        </authorList>
    </citation>
    <scope>NUCLEOTIDE SEQUENCE [LARGE SCALE GENOMIC DNA]</scope>
</reference>
<feature type="region of interest" description="Disordered" evidence="1">
    <location>
        <begin position="593"/>
        <end position="637"/>
    </location>
</feature>
<evidence type="ECO:0000256" key="1">
    <source>
        <dbReference type="SAM" id="MobiDB-lite"/>
    </source>
</evidence>
<accession>A0A2R5GU58</accession>
<dbReference type="EMBL" id="BEYU01000192">
    <property type="protein sequence ID" value="GBG34402.1"/>
    <property type="molecule type" value="Genomic_DNA"/>
</dbReference>
<gene>
    <name evidence="2" type="ORF">FCC1311_106262</name>
</gene>
<evidence type="ECO:0000313" key="2">
    <source>
        <dbReference type="EMBL" id="GBG34402.1"/>
    </source>
</evidence>
<feature type="non-terminal residue" evidence="2">
    <location>
        <position position="886"/>
    </location>
</feature>
<comment type="caution">
    <text evidence="2">The sequence shown here is derived from an EMBL/GenBank/DDBJ whole genome shotgun (WGS) entry which is preliminary data.</text>
</comment>
<feature type="region of interest" description="Disordered" evidence="1">
    <location>
        <begin position="750"/>
        <end position="886"/>
    </location>
</feature>
<protein>
    <submittedName>
        <fullName evidence="2">Uncharacterized protein</fullName>
    </submittedName>
</protein>
<feature type="compositionally biased region" description="Basic and acidic residues" evidence="1">
    <location>
        <begin position="545"/>
        <end position="580"/>
    </location>
</feature>
<feature type="compositionally biased region" description="Polar residues" evidence="1">
    <location>
        <begin position="420"/>
        <end position="437"/>
    </location>
</feature>
<feature type="compositionally biased region" description="Low complexity" evidence="1">
    <location>
        <begin position="852"/>
        <end position="886"/>
    </location>
</feature>
<feature type="compositionally biased region" description="Basic and acidic residues" evidence="1">
    <location>
        <begin position="786"/>
        <end position="835"/>
    </location>
</feature>
<dbReference type="InParanoid" id="A0A2R5GU58"/>
<organism evidence="2 3">
    <name type="scientific">Hondaea fermentalgiana</name>
    <dbReference type="NCBI Taxonomy" id="2315210"/>
    <lineage>
        <taxon>Eukaryota</taxon>
        <taxon>Sar</taxon>
        <taxon>Stramenopiles</taxon>
        <taxon>Bigyra</taxon>
        <taxon>Labyrinthulomycetes</taxon>
        <taxon>Thraustochytrida</taxon>
        <taxon>Thraustochytriidae</taxon>
        <taxon>Hondaea</taxon>
    </lineage>
</organism>